<comment type="caution">
    <text evidence="1">The sequence shown here is derived from an EMBL/GenBank/DDBJ whole genome shotgun (WGS) entry which is preliminary data.</text>
</comment>
<keyword evidence="2" id="KW-1185">Reference proteome</keyword>
<reference evidence="1 2" key="2">
    <citation type="journal article" date="2022" name="Mol. Ecol. Resour.">
        <title>The genomes of chicory, endive, great burdock and yacon provide insights into Asteraceae paleo-polyploidization history and plant inulin production.</title>
        <authorList>
            <person name="Fan W."/>
            <person name="Wang S."/>
            <person name="Wang H."/>
            <person name="Wang A."/>
            <person name="Jiang F."/>
            <person name="Liu H."/>
            <person name="Zhao H."/>
            <person name="Xu D."/>
            <person name="Zhang Y."/>
        </authorList>
    </citation>
    <scope>NUCLEOTIDE SEQUENCE [LARGE SCALE GENOMIC DNA]</scope>
    <source>
        <strain evidence="2">cv. Punajuju</strain>
        <tissue evidence="1">Leaves</tissue>
    </source>
</reference>
<protein>
    <submittedName>
        <fullName evidence="1">Uncharacterized protein</fullName>
    </submittedName>
</protein>
<dbReference type="Proteomes" id="UP001055811">
    <property type="component" value="Linkage Group LG04"/>
</dbReference>
<sequence>MGPSRREGASSVAFGRPLVWLVCCVGSLAITKLVLSRPGSSRRDHGGLRVATMATVASPLLSSSSQDCSNFHSDFFLKTSSMAGSSSANDNTSSTLMLKIKANQNLIIDLNSSHYSKHIRPMIECLKYSRISKALTTSASVPISLLSAAYSTAFYNKAEELVTFEVGNVKTKISKSRFSKLLGFTETTDLVDPKSLQPVTLPRLFYQMGYKGNITQLSKFAKKGLLPQWNALFTILFKSFSERTTGTDSASKLFYSFFYGLYHDVNLDYGSILWSHFVDSVNYRLRHQEISCARFWSLVVQRTIEKHDIHIMTDSMMAVISTLPTVTFTTSKVEDFEFIGAIPMEMLNRVPNDVKCVVDYCKQTRFTVRNLDEKHQLAFDKLENPKKVIKRKGKGAASDTEKPSKRSRRLRKLVMPHHSEDEHSDDQNLTNPLEDDLDEHADGEPSKEPFQRPPTPTPETTPKPTPPSSPKSPPHQPTPPNSPPPKSPPHQPTPPNSPPPHSPPKQTTPPHSLSPKSHSQKSPQPDTSTLNSPKILEPTSEQEDEDVLIYDDQDEMADFIESPFNVHFYSSTPSAPMTQEQFQELSSKLDKLLQTPRVLPLPTGNPSWTLTNLR</sequence>
<dbReference type="EMBL" id="CM042012">
    <property type="protein sequence ID" value="KAI3752475.1"/>
    <property type="molecule type" value="Genomic_DNA"/>
</dbReference>
<proteinExistence type="predicted"/>
<organism evidence="1 2">
    <name type="scientific">Cichorium intybus</name>
    <name type="common">Chicory</name>
    <dbReference type="NCBI Taxonomy" id="13427"/>
    <lineage>
        <taxon>Eukaryota</taxon>
        <taxon>Viridiplantae</taxon>
        <taxon>Streptophyta</taxon>
        <taxon>Embryophyta</taxon>
        <taxon>Tracheophyta</taxon>
        <taxon>Spermatophyta</taxon>
        <taxon>Magnoliopsida</taxon>
        <taxon>eudicotyledons</taxon>
        <taxon>Gunneridae</taxon>
        <taxon>Pentapetalae</taxon>
        <taxon>asterids</taxon>
        <taxon>campanulids</taxon>
        <taxon>Asterales</taxon>
        <taxon>Asteraceae</taxon>
        <taxon>Cichorioideae</taxon>
        <taxon>Cichorieae</taxon>
        <taxon>Cichoriinae</taxon>
        <taxon>Cichorium</taxon>
    </lineage>
</organism>
<name>A0ACB9E0W5_CICIN</name>
<accession>A0ACB9E0W5</accession>
<evidence type="ECO:0000313" key="1">
    <source>
        <dbReference type="EMBL" id="KAI3752475.1"/>
    </source>
</evidence>
<reference evidence="2" key="1">
    <citation type="journal article" date="2022" name="Mol. Ecol. Resour.">
        <title>The genomes of chicory, endive, great burdock and yacon provide insights into Asteraceae palaeo-polyploidization history and plant inulin production.</title>
        <authorList>
            <person name="Fan W."/>
            <person name="Wang S."/>
            <person name="Wang H."/>
            <person name="Wang A."/>
            <person name="Jiang F."/>
            <person name="Liu H."/>
            <person name="Zhao H."/>
            <person name="Xu D."/>
            <person name="Zhang Y."/>
        </authorList>
    </citation>
    <scope>NUCLEOTIDE SEQUENCE [LARGE SCALE GENOMIC DNA]</scope>
    <source>
        <strain evidence="2">cv. Punajuju</strain>
    </source>
</reference>
<evidence type="ECO:0000313" key="2">
    <source>
        <dbReference type="Proteomes" id="UP001055811"/>
    </source>
</evidence>
<gene>
    <name evidence="1" type="ORF">L2E82_24508</name>
</gene>